<dbReference type="Gene3D" id="1.10.10.60">
    <property type="entry name" value="Homeodomain-like"/>
    <property type="match status" value="1"/>
</dbReference>
<evidence type="ECO:0000259" key="1">
    <source>
        <dbReference type="Pfam" id="PF13392"/>
    </source>
</evidence>
<dbReference type="Pfam" id="PF13392">
    <property type="entry name" value="HNH_3"/>
    <property type="match status" value="1"/>
</dbReference>
<gene>
    <name evidence="2" type="ordered locus">Rleg2_1171</name>
</gene>
<dbReference type="CDD" id="cd00569">
    <property type="entry name" value="HTH_Hin_like"/>
    <property type="match status" value="1"/>
</dbReference>
<dbReference type="SUPFAM" id="SSF54060">
    <property type="entry name" value="His-Me finger endonucleases"/>
    <property type="match status" value="1"/>
</dbReference>
<sequence length="162" mass="18809">MRFVDFKKLTQDRIRANIKVSLSGCWEWQLYIRRNGYGQMKHDGKTVDAHRVSYECFHHEIPAGMFVCHRCDNRKCANPDHLFLGTAQDNSDDMVAKDRPRGRKPKLTDEQIQEAMSLRRQGLYYHQIAAHFGVTTMCIHNHLNAPANDNECSTRQTRASEC</sequence>
<dbReference type="InterPro" id="IPR044925">
    <property type="entry name" value="His-Me_finger_sf"/>
</dbReference>
<dbReference type="Proteomes" id="UP000008330">
    <property type="component" value="Chromosome"/>
</dbReference>
<protein>
    <recommendedName>
        <fullName evidence="1">HNH nuclease domain-containing protein</fullName>
    </recommendedName>
</protein>
<accession>A0ABF7QK87</accession>
<reference evidence="2 3" key="1">
    <citation type="journal article" date="2010" name="Stand. Genomic Sci.">
        <title>Complete genome sequence of Rhizobium leguminosarum bv trifolii strain WSM2304, an effective microsymbiont of the South American clover Trifolium polymorphum.</title>
        <authorList>
            <person name="Reeve W."/>
            <person name="O'Hara G."/>
            <person name="Chain P."/>
            <person name="Ardley J."/>
            <person name="Brau L."/>
            <person name="Nandesena K."/>
            <person name="Tiwari R."/>
            <person name="Malfatti S."/>
            <person name="Kiss H."/>
            <person name="Lapidus A."/>
            <person name="Copeland A."/>
            <person name="Nolan M."/>
            <person name="Land M."/>
            <person name="Ivanova N."/>
            <person name="Mavromatis K."/>
            <person name="Markowitz V."/>
            <person name="Kyrpides N."/>
            <person name="Melino V."/>
            <person name="Denton M."/>
            <person name="Yates R."/>
            <person name="Howieson J."/>
        </authorList>
    </citation>
    <scope>NUCLEOTIDE SEQUENCE [LARGE SCALE GENOMIC DNA]</scope>
    <source>
        <strain evidence="2 3">WSM2304</strain>
    </source>
</reference>
<dbReference type="Gene3D" id="3.90.75.20">
    <property type="match status" value="1"/>
</dbReference>
<dbReference type="AlphaFoldDB" id="A0ABF7QK87"/>
<name>A0ABF7QK87_RHILW</name>
<feature type="domain" description="HNH nuclease" evidence="1">
    <location>
        <begin position="49"/>
        <end position="91"/>
    </location>
</feature>
<organism evidence="2 3">
    <name type="scientific">Rhizobium leguminosarum bv. trifolii (strain WSM2304)</name>
    <dbReference type="NCBI Taxonomy" id="395492"/>
    <lineage>
        <taxon>Bacteria</taxon>
        <taxon>Pseudomonadati</taxon>
        <taxon>Pseudomonadota</taxon>
        <taxon>Alphaproteobacteria</taxon>
        <taxon>Hyphomicrobiales</taxon>
        <taxon>Rhizobiaceae</taxon>
        <taxon>Rhizobium/Agrobacterium group</taxon>
        <taxon>Rhizobium</taxon>
    </lineage>
</organism>
<proteinExistence type="predicted"/>
<evidence type="ECO:0000313" key="2">
    <source>
        <dbReference type="EMBL" id="ACI54465.1"/>
    </source>
</evidence>
<dbReference type="KEGG" id="rlt:Rleg2_1171"/>
<evidence type="ECO:0000313" key="3">
    <source>
        <dbReference type="Proteomes" id="UP000008330"/>
    </source>
</evidence>
<dbReference type="EMBL" id="CP001191">
    <property type="protein sequence ID" value="ACI54465.1"/>
    <property type="molecule type" value="Genomic_DNA"/>
</dbReference>
<keyword evidence="3" id="KW-1185">Reference proteome</keyword>
<dbReference type="InterPro" id="IPR003615">
    <property type="entry name" value="HNH_nuc"/>
</dbReference>